<evidence type="ECO:0000313" key="1">
    <source>
        <dbReference type="EMBL" id="MCI56401.1"/>
    </source>
</evidence>
<protein>
    <submittedName>
        <fullName evidence="1">Uncharacterized protein</fullName>
    </submittedName>
</protein>
<feature type="non-terminal residue" evidence="1">
    <location>
        <position position="53"/>
    </location>
</feature>
<evidence type="ECO:0000313" key="2">
    <source>
        <dbReference type="Proteomes" id="UP000265520"/>
    </source>
</evidence>
<dbReference type="AlphaFoldDB" id="A0A392T5M6"/>
<dbReference type="Proteomes" id="UP000265520">
    <property type="component" value="Unassembled WGS sequence"/>
</dbReference>
<dbReference type="EMBL" id="LXQA010511690">
    <property type="protein sequence ID" value="MCI56401.1"/>
    <property type="molecule type" value="Genomic_DNA"/>
</dbReference>
<comment type="caution">
    <text evidence="1">The sequence shown here is derived from an EMBL/GenBank/DDBJ whole genome shotgun (WGS) entry which is preliminary data.</text>
</comment>
<keyword evidence="2" id="KW-1185">Reference proteome</keyword>
<sequence>MTREGRTWEGENLMIRRGRKLMKAVAVEKEKAMGIVLSVDYRVTVSLNAQRKR</sequence>
<organism evidence="1 2">
    <name type="scientific">Trifolium medium</name>
    <dbReference type="NCBI Taxonomy" id="97028"/>
    <lineage>
        <taxon>Eukaryota</taxon>
        <taxon>Viridiplantae</taxon>
        <taxon>Streptophyta</taxon>
        <taxon>Embryophyta</taxon>
        <taxon>Tracheophyta</taxon>
        <taxon>Spermatophyta</taxon>
        <taxon>Magnoliopsida</taxon>
        <taxon>eudicotyledons</taxon>
        <taxon>Gunneridae</taxon>
        <taxon>Pentapetalae</taxon>
        <taxon>rosids</taxon>
        <taxon>fabids</taxon>
        <taxon>Fabales</taxon>
        <taxon>Fabaceae</taxon>
        <taxon>Papilionoideae</taxon>
        <taxon>50 kb inversion clade</taxon>
        <taxon>NPAAA clade</taxon>
        <taxon>Hologalegina</taxon>
        <taxon>IRL clade</taxon>
        <taxon>Trifolieae</taxon>
        <taxon>Trifolium</taxon>
    </lineage>
</organism>
<accession>A0A392T5M6</accession>
<proteinExistence type="predicted"/>
<name>A0A392T5M6_9FABA</name>
<reference evidence="1 2" key="1">
    <citation type="journal article" date="2018" name="Front. Plant Sci.">
        <title>Red Clover (Trifolium pratense) and Zigzag Clover (T. medium) - A Picture of Genomic Similarities and Differences.</title>
        <authorList>
            <person name="Dluhosova J."/>
            <person name="Istvanek J."/>
            <person name="Nedelnik J."/>
            <person name="Repkova J."/>
        </authorList>
    </citation>
    <scope>NUCLEOTIDE SEQUENCE [LARGE SCALE GENOMIC DNA]</scope>
    <source>
        <strain evidence="2">cv. 10/8</strain>
        <tissue evidence="1">Leaf</tissue>
    </source>
</reference>